<dbReference type="Pfam" id="PF00708">
    <property type="entry name" value="Acylphosphatase"/>
    <property type="match status" value="1"/>
</dbReference>
<evidence type="ECO:0000256" key="2">
    <source>
        <dbReference type="ARBA" id="ARBA00012150"/>
    </source>
</evidence>
<evidence type="ECO:0000259" key="7">
    <source>
        <dbReference type="PROSITE" id="PS51160"/>
    </source>
</evidence>
<organism evidence="8 9">
    <name type="scientific">Geomonas silvestris</name>
    <dbReference type="NCBI Taxonomy" id="2740184"/>
    <lineage>
        <taxon>Bacteria</taxon>
        <taxon>Pseudomonadati</taxon>
        <taxon>Thermodesulfobacteriota</taxon>
        <taxon>Desulfuromonadia</taxon>
        <taxon>Geobacterales</taxon>
        <taxon>Geobacteraceae</taxon>
        <taxon>Geomonas</taxon>
    </lineage>
</organism>
<feature type="domain" description="Acylphosphatase-like" evidence="7">
    <location>
        <begin position="4"/>
        <end position="91"/>
    </location>
</feature>
<keyword evidence="9" id="KW-1185">Reference proteome</keyword>
<dbReference type="EMBL" id="BLXX01000009">
    <property type="protein sequence ID" value="GFO60556.1"/>
    <property type="molecule type" value="Genomic_DNA"/>
</dbReference>
<sequence length="94" mass="10535">MKIRVTAVIRGLVQGVAFRHHTAQQAALNGVAGWVRNRPDGSVEACFEGEEGDVHAQLEWCRRGPAAARVEAVDWREEPYTGECTGFRIRYDHD</sequence>
<dbReference type="PANTHER" id="PTHR47268">
    <property type="entry name" value="ACYLPHOSPHATASE"/>
    <property type="match status" value="1"/>
</dbReference>
<comment type="similarity">
    <text evidence="1 6">Belongs to the acylphosphatase family.</text>
</comment>
<evidence type="ECO:0000313" key="8">
    <source>
        <dbReference type="EMBL" id="GFO60556.1"/>
    </source>
</evidence>
<gene>
    <name evidence="8" type="primary">acyP</name>
    <name evidence="8" type="ORF">GMST_28810</name>
</gene>
<proteinExistence type="inferred from homology"/>
<evidence type="ECO:0000313" key="9">
    <source>
        <dbReference type="Proteomes" id="UP000556026"/>
    </source>
</evidence>
<feature type="active site" evidence="4">
    <location>
        <position position="37"/>
    </location>
</feature>
<comment type="caution">
    <text evidence="8">The sequence shown here is derived from an EMBL/GenBank/DDBJ whole genome shotgun (WGS) entry which is preliminary data.</text>
</comment>
<evidence type="ECO:0000256" key="1">
    <source>
        <dbReference type="ARBA" id="ARBA00005614"/>
    </source>
</evidence>
<evidence type="ECO:0000256" key="3">
    <source>
        <dbReference type="ARBA" id="ARBA00047645"/>
    </source>
</evidence>
<dbReference type="InterPro" id="IPR036046">
    <property type="entry name" value="Acylphosphatase-like_dom_sf"/>
</dbReference>
<dbReference type="AlphaFoldDB" id="A0A6V8MKP3"/>
<protein>
    <recommendedName>
        <fullName evidence="2 4">Acylphosphatase</fullName>
        <ecNumber evidence="2 4">3.6.1.7</ecNumber>
    </recommendedName>
</protein>
<dbReference type="PROSITE" id="PS00150">
    <property type="entry name" value="ACYLPHOSPHATASE_1"/>
    <property type="match status" value="1"/>
</dbReference>
<dbReference type="PANTHER" id="PTHR47268:SF4">
    <property type="entry name" value="ACYLPHOSPHATASE"/>
    <property type="match status" value="1"/>
</dbReference>
<evidence type="ECO:0000256" key="4">
    <source>
        <dbReference type="PROSITE-ProRule" id="PRU00520"/>
    </source>
</evidence>
<dbReference type="InterPro" id="IPR001792">
    <property type="entry name" value="Acylphosphatase-like_dom"/>
</dbReference>
<dbReference type="PROSITE" id="PS00151">
    <property type="entry name" value="ACYLPHOSPHATASE_2"/>
    <property type="match status" value="1"/>
</dbReference>
<name>A0A6V8MKP3_9BACT</name>
<evidence type="ECO:0000256" key="6">
    <source>
        <dbReference type="RuleBase" id="RU004168"/>
    </source>
</evidence>
<dbReference type="GO" id="GO:0003998">
    <property type="term" value="F:acylphosphatase activity"/>
    <property type="evidence" value="ECO:0007669"/>
    <property type="project" value="UniProtKB-EC"/>
</dbReference>
<dbReference type="InterPro" id="IPR020456">
    <property type="entry name" value="Acylphosphatase"/>
</dbReference>
<comment type="catalytic activity">
    <reaction evidence="3 4 5">
        <text>an acyl phosphate + H2O = a carboxylate + phosphate + H(+)</text>
        <dbReference type="Rhea" id="RHEA:14965"/>
        <dbReference type="ChEBI" id="CHEBI:15377"/>
        <dbReference type="ChEBI" id="CHEBI:15378"/>
        <dbReference type="ChEBI" id="CHEBI:29067"/>
        <dbReference type="ChEBI" id="CHEBI:43474"/>
        <dbReference type="ChEBI" id="CHEBI:59918"/>
        <dbReference type="EC" id="3.6.1.7"/>
    </reaction>
</comment>
<dbReference type="SUPFAM" id="SSF54975">
    <property type="entry name" value="Acylphosphatase/BLUF domain-like"/>
    <property type="match status" value="1"/>
</dbReference>
<feature type="active site" evidence="4">
    <location>
        <position position="19"/>
    </location>
</feature>
<dbReference type="Proteomes" id="UP000556026">
    <property type="component" value="Unassembled WGS sequence"/>
</dbReference>
<dbReference type="Gene3D" id="3.30.70.100">
    <property type="match status" value="1"/>
</dbReference>
<evidence type="ECO:0000256" key="5">
    <source>
        <dbReference type="RuleBase" id="RU000553"/>
    </source>
</evidence>
<dbReference type="RefSeq" id="WP_183355373.1">
    <property type="nucleotide sequence ID" value="NZ_BLXX01000009.1"/>
</dbReference>
<dbReference type="NCBIfam" id="NF011011">
    <property type="entry name" value="PRK14438.1"/>
    <property type="match status" value="1"/>
</dbReference>
<dbReference type="InterPro" id="IPR017968">
    <property type="entry name" value="Acylphosphatase_CS"/>
</dbReference>
<reference evidence="9" key="1">
    <citation type="submission" date="2020-06" db="EMBL/GenBank/DDBJ databases">
        <title>Draft genomic sequence of Geomonas sp. Red330.</title>
        <authorList>
            <person name="Itoh H."/>
            <person name="Zhenxing X."/>
            <person name="Ushijima N."/>
            <person name="Masuda Y."/>
            <person name="Shiratori Y."/>
            <person name="Senoo K."/>
        </authorList>
    </citation>
    <scope>NUCLEOTIDE SEQUENCE [LARGE SCALE GENOMIC DNA]</scope>
    <source>
        <strain evidence="9">Red330</strain>
    </source>
</reference>
<dbReference type="PROSITE" id="PS51160">
    <property type="entry name" value="ACYLPHOSPHATASE_3"/>
    <property type="match status" value="1"/>
</dbReference>
<accession>A0A6V8MKP3</accession>
<dbReference type="EC" id="3.6.1.7" evidence="2 4"/>
<keyword evidence="4 5" id="KW-0378">Hydrolase</keyword>